<feature type="compositionally biased region" description="Basic and acidic residues" evidence="1">
    <location>
        <begin position="568"/>
        <end position="580"/>
    </location>
</feature>
<evidence type="ECO:0000313" key="2">
    <source>
        <dbReference type="EMBL" id="KAL0190790.1"/>
    </source>
</evidence>
<evidence type="ECO:0000256" key="1">
    <source>
        <dbReference type="SAM" id="MobiDB-lite"/>
    </source>
</evidence>
<keyword evidence="3" id="KW-1185">Reference proteome</keyword>
<protein>
    <submittedName>
        <fullName evidence="2">Uncharacterized protein</fullName>
    </submittedName>
</protein>
<dbReference type="AlphaFoldDB" id="A0ABD0QYS6"/>
<name>A0ABD0QYS6_CIRMR</name>
<feature type="region of interest" description="Disordered" evidence="1">
    <location>
        <begin position="31"/>
        <end position="53"/>
    </location>
</feature>
<dbReference type="EMBL" id="JAMKFB020000006">
    <property type="protein sequence ID" value="KAL0190790.1"/>
    <property type="molecule type" value="Genomic_DNA"/>
</dbReference>
<evidence type="ECO:0000313" key="3">
    <source>
        <dbReference type="Proteomes" id="UP001529510"/>
    </source>
</evidence>
<sequence length="605" mass="67205">CSLIRYKSKMVMRSISELLDDSSSHVSLAVPRNLKDSTPPPSSSSDSDEDIDELPFIPMPHTVMFSGSRMSLTEIHEDDVDVTRGSNESYQKSINRLEDITESQTTDGQKNADHLEIAERTVNLEESLQRGSSVEAEQVAGKSRRALMRRGSSADSALLLQITPEDGNMNDTTEEGQKHMKKAVSMELPHKSNSPNTGRLSKEDYALKLDLMRQRLLRGGTVDKNMSGLRGPLLETLGVDDERRTSSLDRNFRRARSSASEVPQPFSTGSLEDTCANTAFRKRSSLRDGSSESISLHRRSGAPLEIPSISSKDHNLLEATSTISEQTKDGPKPVFPREISFKPPTPNLKNKQVSKGEAIDAVQIMNTSQIASVLDDTDKKVNGKKASSVTMLPTPILKISEPDIQPTTGHPVFASAASACHPTLRTDIKDIDSEELFEARFKKRESSLTHGLKRLTRTKSEENSPVFPRKSNEEVYRPRPVGAPLEFRPGELKEKSKSVQDLREVEKEPGLGLIGRFSMRAGRLQPKKGKEETSDSVANRRRVTWAMGRSKSLDKKEVEIESSDATMDTEKENLEKKNKKVAESPVLAVRRKFESNVSGIFDRVH</sequence>
<gene>
    <name evidence="2" type="ORF">M9458_013488</name>
</gene>
<feature type="compositionally biased region" description="Polar residues" evidence="1">
    <location>
        <begin position="257"/>
        <end position="277"/>
    </location>
</feature>
<comment type="caution">
    <text evidence="2">The sequence shown here is derived from an EMBL/GenBank/DDBJ whole genome shotgun (WGS) entry which is preliminary data.</text>
</comment>
<feature type="non-terminal residue" evidence="2">
    <location>
        <position position="605"/>
    </location>
</feature>
<reference evidence="2 3" key="1">
    <citation type="submission" date="2024-05" db="EMBL/GenBank/DDBJ databases">
        <title>Genome sequencing and assembly of Indian major carp, Cirrhinus mrigala (Hamilton, 1822).</title>
        <authorList>
            <person name="Mohindra V."/>
            <person name="Chowdhury L.M."/>
            <person name="Lal K."/>
            <person name="Jena J.K."/>
        </authorList>
    </citation>
    <scope>NUCLEOTIDE SEQUENCE [LARGE SCALE GENOMIC DNA]</scope>
    <source>
        <strain evidence="2">CM1030</strain>
        <tissue evidence="2">Blood</tissue>
    </source>
</reference>
<dbReference type="Proteomes" id="UP001529510">
    <property type="component" value="Unassembled WGS sequence"/>
</dbReference>
<organism evidence="2 3">
    <name type="scientific">Cirrhinus mrigala</name>
    <name type="common">Mrigala</name>
    <dbReference type="NCBI Taxonomy" id="683832"/>
    <lineage>
        <taxon>Eukaryota</taxon>
        <taxon>Metazoa</taxon>
        <taxon>Chordata</taxon>
        <taxon>Craniata</taxon>
        <taxon>Vertebrata</taxon>
        <taxon>Euteleostomi</taxon>
        <taxon>Actinopterygii</taxon>
        <taxon>Neopterygii</taxon>
        <taxon>Teleostei</taxon>
        <taxon>Ostariophysi</taxon>
        <taxon>Cypriniformes</taxon>
        <taxon>Cyprinidae</taxon>
        <taxon>Labeoninae</taxon>
        <taxon>Labeonini</taxon>
        <taxon>Cirrhinus</taxon>
    </lineage>
</organism>
<feature type="region of interest" description="Disordered" evidence="1">
    <location>
        <begin position="250"/>
        <end position="353"/>
    </location>
</feature>
<feature type="non-terminal residue" evidence="2">
    <location>
        <position position="1"/>
    </location>
</feature>
<proteinExistence type="predicted"/>
<feature type="region of interest" description="Disordered" evidence="1">
    <location>
        <begin position="556"/>
        <end position="580"/>
    </location>
</feature>
<accession>A0ABD0QYS6</accession>